<protein>
    <recommendedName>
        <fullName evidence="1">N-acetyltransferase domain-containing protein</fullName>
    </recommendedName>
</protein>
<dbReference type="InterPro" id="IPR013653">
    <property type="entry name" value="GCN5-like_dom"/>
</dbReference>
<proteinExistence type="predicted"/>
<dbReference type="EMBL" id="BTRK01000002">
    <property type="protein sequence ID" value="GMR39214.1"/>
    <property type="molecule type" value="Genomic_DNA"/>
</dbReference>
<evidence type="ECO:0000259" key="1">
    <source>
        <dbReference type="PROSITE" id="PS51186"/>
    </source>
</evidence>
<dbReference type="Gene3D" id="3.40.630.30">
    <property type="match status" value="1"/>
</dbReference>
<dbReference type="InterPro" id="IPR000182">
    <property type="entry name" value="GNAT_dom"/>
</dbReference>
<dbReference type="Proteomes" id="UP001328107">
    <property type="component" value="Unassembled WGS sequence"/>
</dbReference>
<dbReference type="AlphaFoldDB" id="A0AAN5CDY6"/>
<dbReference type="PANTHER" id="PTHR20958">
    <property type="entry name" value="GLYCINE N-ACYLTRANSFERASE-LIKE PROTEIN"/>
    <property type="match status" value="1"/>
</dbReference>
<evidence type="ECO:0000313" key="3">
    <source>
        <dbReference type="Proteomes" id="UP001328107"/>
    </source>
</evidence>
<keyword evidence="3" id="KW-1185">Reference proteome</keyword>
<organism evidence="2 3">
    <name type="scientific">Pristionchus mayeri</name>
    <dbReference type="NCBI Taxonomy" id="1317129"/>
    <lineage>
        <taxon>Eukaryota</taxon>
        <taxon>Metazoa</taxon>
        <taxon>Ecdysozoa</taxon>
        <taxon>Nematoda</taxon>
        <taxon>Chromadorea</taxon>
        <taxon>Rhabditida</taxon>
        <taxon>Rhabditina</taxon>
        <taxon>Diplogasteromorpha</taxon>
        <taxon>Diplogasteroidea</taxon>
        <taxon>Neodiplogasteridae</taxon>
        <taxon>Pristionchus</taxon>
    </lineage>
</organism>
<gene>
    <name evidence="2" type="ORF">PMAYCL1PPCAC_09409</name>
</gene>
<dbReference type="GO" id="GO:0016747">
    <property type="term" value="F:acyltransferase activity, transferring groups other than amino-acyl groups"/>
    <property type="evidence" value="ECO:0007669"/>
    <property type="project" value="InterPro"/>
</dbReference>
<name>A0AAN5CDY6_9BILA</name>
<evidence type="ECO:0000313" key="2">
    <source>
        <dbReference type="EMBL" id="GMR39214.1"/>
    </source>
</evidence>
<comment type="caution">
    <text evidence="2">The sequence shown here is derived from an EMBL/GenBank/DDBJ whole genome shotgun (WGS) entry which is preliminary data.</text>
</comment>
<dbReference type="PROSITE" id="PS51186">
    <property type="entry name" value="GNAT"/>
    <property type="match status" value="1"/>
</dbReference>
<accession>A0AAN5CDY6</accession>
<dbReference type="InterPro" id="IPR053225">
    <property type="entry name" value="Acyl-CoA_N-acyltransferase"/>
</dbReference>
<reference evidence="3" key="1">
    <citation type="submission" date="2022-10" db="EMBL/GenBank/DDBJ databases">
        <title>Genome assembly of Pristionchus species.</title>
        <authorList>
            <person name="Yoshida K."/>
            <person name="Sommer R.J."/>
        </authorList>
    </citation>
    <scope>NUCLEOTIDE SEQUENCE [LARGE SCALE GENOMIC DNA]</scope>
    <source>
        <strain evidence="3">RS5460</strain>
    </source>
</reference>
<feature type="domain" description="N-acetyltransferase" evidence="1">
    <location>
        <begin position="49"/>
        <end position="176"/>
    </location>
</feature>
<dbReference type="Pfam" id="PF08445">
    <property type="entry name" value="FR47"/>
    <property type="match status" value="1"/>
</dbReference>
<feature type="non-terminal residue" evidence="2">
    <location>
        <position position="180"/>
    </location>
</feature>
<dbReference type="InterPro" id="IPR016181">
    <property type="entry name" value="Acyl_CoA_acyltransferase"/>
</dbReference>
<sequence>MVSADEVIVDAFRSLIAELLGRSCKVIVDHEVGMFYMTASQREELLSGYTVEPVDVDRDGDTIHALWKNGISAEITKERLRRFPSTCVRDSSGQLVGWAMSGRFGQISNEFVLPEHRGKGLGKAVELALAKALAWKGRRVFKYVEMTNEVVFASSMRSPHWTLWREDGVRKTMFFRKFEV</sequence>
<dbReference type="SUPFAM" id="SSF55729">
    <property type="entry name" value="Acyl-CoA N-acyltransferases (Nat)"/>
    <property type="match status" value="1"/>
</dbReference>
<dbReference type="CDD" id="cd04301">
    <property type="entry name" value="NAT_SF"/>
    <property type="match status" value="1"/>
</dbReference>
<dbReference type="PANTHER" id="PTHR20958:SF6">
    <property type="entry name" value="GLYCINE N-ACYLTRANSFERASE-LIKE PROTEIN"/>
    <property type="match status" value="1"/>
</dbReference>